<sequence length="62" mass="7435">MRMQKRERSMKGKLRLTRNSSSTPRTFPFEQYRPHLDFRNEFDNCRRGVHSLTLHMPASPSI</sequence>
<dbReference type="EMBL" id="OV725077">
    <property type="protein sequence ID" value="CAH1391302.1"/>
    <property type="molecule type" value="Genomic_DNA"/>
</dbReference>
<protein>
    <submittedName>
        <fullName evidence="2">Uncharacterized protein</fullName>
    </submittedName>
</protein>
<name>A0A9P0EA19_NEZVI</name>
<proteinExistence type="predicted"/>
<evidence type="ECO:0000313" key="2">
    <source>
        <dbReference type="EMBL" id="CAH1391302.1"/>
    </source>
</evidence>
<reference evidence="2" key="1">
    <citation type="submission" date="2022-01" db="EMBL/GenBank/DDBJ databases">
        <authorList>
            <person name="King R."/>
        </authorList>
    </citation>
    <scope>NUCLEOTIDE SEQUENCE</scope>
</reference>
<feature type="compositionally biased region" description="Basic and acidic residues" evidence="1">
    <location>
        <begin position="1"/>
        <end position="10"/>
    </location>
</feature>
<gene>
    <name evidence="2" type="ORF">NEZAVI_LOCUS2346</name>
</gene>
<dbReference type="AlphaFoldDB" id="A0A9P0EA19"/>
<dbReference type="Proteomes" id="UP001152798">
    <property type="component" value="Chromosome 1"/>
</dbReference>
<keyword evidence="3" id="KW-1185">Reference proteome</keyword>
<feature type="region of interest" description="Disordered" evidence="1">
    <location>
        <begin position="1"/>
        <end position="29"/>
    </location>
</feature>
<organism evidence="2 3">
    <name type="scientific">Nezara viridula</name>
    <name type="common">Southern green stink bug</name>
    <name type="synonym">Cimex viridulus</name>
    <dbReference type="NCBI Taxonomy" id="85310"/>
    <lineage>
        <taxon>Eukaryota</taxon>
        <taxon>Metazoa</taxon>
        <taxon>Ecdysozoa</taxon>
        <taxon>Arthropoda</taxon>
        <taxon>Hexapoda</taxon>
        <taxon>Insecta</taxon>
        <taxon>Pterygota</taxon>
        <taxon>Neoptera</taxon>
        <taxon>Paraneoptera</taxon>
        <taxon>Hemiptera</taxon>
        <taxon>Heteroptera</taxon>
        <taxon>Panheteroptera</taxon>
        <taxon>Pentatomomorpha</taxon>
        <taxon>Pentatomoidea</taxon>
        <taxon>Pentatomidae</taxon>
        <taxon>Pentatominae</taxon>
        <taxon>Nezara</taxon>
    </lineage>
</organism>
<evidence type="ECO:0000256" key="1">
    <source>
        <dbReference type="SAM" id="MobiDB-lite"/>
    </source>
</evidence>
<evidence type="ECO:0000313" key="3">
    <source>
        <dbReference type="Proteomes" id="UP001152798"/>
    </source>
</evidence>
<accession>A0A9P0EA19</accession>